<feature type="active site" description="Proton acceptor" evidence="4">
    <location>
        <position position="158"/>
    </location>
</feature>
<keyword evidence="2 4" id="KW-0442">Lipid degradation</keyword>
<dbReference type="GeneID" id="77334405"/>
<feature type="short sequence motif" description="DGA/G" evidence="4">
    <location>
        <begin position="158"/>
        <end position="160"/>
    </location>
</feature>
<organism evidence="6 8">
    <name type="scientific">[Ruminococcus] lactaris</name>
    <dbReference type="NCBI Taxonomy" id="46228"/>
    <lineage>
        <taxon>Bacteria</taxon>
        <taxon>Bacillati</taxon>
        <taxon>Bacillota</taxon>
        <taxon>Clostridia</taxon>
        <taxon>Lachnospirales</taxon>
        <taxon>Lachnospiraceae</taxon>
        <taxon>Mediterraneibacter</taxon>
    </lineage>
</organism>
<dbReference type="GO" id="GO:0016787">
    <property type="term" value="F:hydrolase activity"/>
    <property type="evidence" value="ECO:0007669"/>
    <property type="project" value="UniProtKB-UniRule"/>
</dbReference>
<dbReference type="EMBL" id="QRHG01000042">
    <property type="protein sequence ID" value="RHF57512.1"/>
    <property type="molecule type" value="Genomic_DNA"/>
</dbReference>
<evidence type="ECO:0000256" key="3">
    <source>
        <dbReference type="ARBA" id="ARBA00023098"/>
    </source>
</evidence>
<dbReference type="AlphaFoldDB" id="A0A3E4LZP9"/>
<dbReference type="Gene3D" id="3.40.1090.10">
    <property type="entry name" value="Cytosolic phospholipase A2 catalytic domain"/>
    <property type="match status" value="2"/>
</dbReference>
<dbReference type="PROSITE" id="PS51635">
    <property type="entry name" value="PNPLA"/>
    <property type="match status" value="1"/>
</dbReference>
<comment type="caution">
    <text evidence="4">Lacks conserved residue(s) required for the propagation of feature annotation.</text>
</comment>
<name>A0A3E4LZP9_9FIRM</name>
<dbReference type="InterPro" id="IPR002641">
    <property type="entry name" value="PNPLA_dom"/>
</dbReference>
<reference evidence="8 9" key="1">
    <citation type="submission" date="2018-08" db="EMBL/GenBank/DDBJ databases">
        <title>A genome reference for cultivated species of the human gut microbiota.</title>
        <authorList>
            <person name="Zou Y."/>
            <person name="Xue W."/>
            <person name="Luo G."/>
        </authorList>
    </citation>
    <scope>NUCLEOTIDE SEQUENCE [LARGE SCALE GENOMIC DNA]</scope>
    <source>
        <strain evidence="7 9">AM25-1LB</strain>
        <strain evidence="6 8">TF11-7</strain>
    </source>
</reference>
<evidence type="ECO:0000313" key="6">
    <source>
        <dbReference type="EMBL" id="RGK42938.1"/>
    </source>
</evidence>
<dbReference type="SUPFAM" id="SSF52151">
    <property type="entry name" value="FabD/lysophospholipase-like"/>
    <property type="match status" value="1"/>
</dbReference>
<dbReference type="RefSeq" id="WP_005610834.1">
    <property type="nucleotide sequence ID" value="NZ_CABKOA010000019.1"/>
</dbReference>
<dbReference type="Proteomes" id="UP000284902">
    <property type="component" value="Unassembled WGS sequence"/>
</dbReference>
<evidence type="ECO:0000256" key="4">
    <source>
        <dbReference type="PROSITE-ProRule" id="PRU01161"/>
    </source>
</evidence>
<evidence type="ECO:0000313" key="7">
    <source>
        <dbReference type="EMBL" id="RHF57512.1"/>
    </source>
</evidence>
<dbReference type="InterPro" id="IPR050301">
    <property type="entry name" value="NTE"/>
</dbReference>
<gene>
    <name evidence="7" type="ORF">DW672_11990</name>
    <name evidence="6" type="ORF">DXD17_00070</name>
</gene>
<dbReference type="PANTHER" id="PTHR14226">
    <property type="entry name" value="NEUROPATHY TARGET ESTERASE/SWISS CHEESE D.MELANOGASTER"/>
    <property type="match status" value="1"/>
</dbReference>
<dbReference type="Pfam" id="PF01734">
    <property type="entry name" value="Patatin"/>
    <property type="match status" value="1"/>
</dbReference>
<comment type="caution">
    <text evidence="6">The sequence shown here is derived from an EMBL/GenBank/DDBJ whole genome shotgun (WGS) entry which is preliminary data.</text>
</comment>
<evidence type="ECO:0000256" key="1">
    <source>
        <dbReference type="ARBA" id="ARBA00022801"/>
    </source>
</evidence>
<evidence type="ECO:0000313" key="8">
    <source>
        <dbReference type="Proteomes" id="UP000260793"/>
    </source>
</evidence>
<keyword evidence="3 4" id="KW-0443">Lipid metabolism</keyword>
<evidence type="ECO:0000259" key="5">
    <source>
        <dbReference type="PROSITE" id="PS51635"/>
    </source>
</evidence>
<feature type="short sequence motif" description="GXSXG" evidence="4">
    <location>
        <begin position="36"/>
        <end position="40"/>
    </location>
</feature>
<protein>
    <submittedName>
        <fullName evidence="6">Patatin family protein</fullName>
    </submittedName>
</protein>
<dbReference type="Proteomes" id="UP000260793">
    <property type="component" value="Unassembled WGS sequence"/>
</dbReference>
<dbReference type="InterPro" id="IPR045943">
    <property type="entry name" value="DUF6363"/>
</dbReference>
<dbReference type="InterPro" id="IPR037483">
    <property type="entry name" value="YjjU-like"/>
</dbReference>
<feature type="active site" description="Nucleophile" evidence="4">
    <location>
        <position position="38"/>
    </location>
</feature>
<dbReference type="Pfam" id="PF19890">
    <property type="entry name" value="DUF6363"/>
    <property type="match status" value="1"/>
</dbReference>
<dbReference type="CDD" id="cd07208">
    <property type="entry name" value="Pat_hypo_Ecoli_yjju_like"/>
    <property type="match status" value="1"/>
</dbReference>
<sequence>MKIGLVLEGGAMRGMFTAGVLDTFLDNDIKMDSVVGVSAGALFGVNYLSGQKGRVIRYNKRFNKDKNYMGFHPLLREGNIVSTKYAYEDVPKTLDPFDDEAYKKSNVPFYAVVTNVATGNPEYIQIHSVFEQMDTLRASGSMPFVSKPVAIGDKKYLDGGIADSIPFEWLAGQDCDKLIVILTRDMEYRKKPMSPVLVKLYGRKYPKIAERLLQRHNNYNRAVEELRKWEAGGKAMVIRPSSPIEIGRIEKNPDKLQAVYELGAKDGNANLQKIKDFIK</sequence>
<evidence type="ECO:0000313" key="9">
    <source>
        <dbReference type="Proteomes" id="UP000284902"/>
    </source>
</evidence>
<dbReference type="EMBL" id="QSQN01000001">
    <property type="protein sequence ID" value="RGK42938.1"/>
    <property type="molecule type" value="Genomic_DNA"/>
</dbReference>
<proteinExistence type="predicted"/>
<feature type="domain" description="PNPLA" evidence="5">
    <location>
        <begin position="5"/>
        <end position="171"/>
    </location>
</feature>
<dbReference type="InterPro" id="IPR016035">
    <property type="entry name" value="Acyl_Trfase/lysoPLipase"/>
</dbReference>
<dbReference type="PANTHER" id="PTHR14226:SF25">
    <property type="entry name" value="PHOSPHOESTERASE"/>
    <property type="match status" value="1"/>
</dbReference>
<dbReference type="GO" id="GO:0016042">
    <property type="term" value="P:lipid catabolic process"/>
    <property type="evidence" value="ECO:0007669"/>
    <property type="project" value="UniProtKB-UniRule"/>
</dbReference>
<evidence type="ECO:0000256" key="2">
    <source>
        <dbReference type="ARBA" id="ARBA00022963"/>
    </source>
</evidence>
<accession>A0A3E4LZP9</accession>
<keyword evidence="1 4" id="KW-0378">Hydrolase</keyword>